<organism evidence="4 5">
    <name type="scientific">Antiquaquibacter oligotrophicus</name>
    <dbReference type="NCBI Taxonomy" id="2880260"/>
    <lineage>
        <taxon>Bacteria</taxon>
        <taxon>Bacillati</taxon>
        <taxon>Actinomycetota</taxon>
        <taxon>Actinomycetes</taxon>
        <taxon>Micrococcales</taxon>
        <taxon>Microbacteriaceae</taxon>
        <taxon>Antiquaquibacter</taxon>
    </lineage>
</organism>
<sequence length="111" mass="11583">MSTCPACSAPLQGDWKFCLSCGAPLPQAAPAAIRPDTADAGRTINLLAVIAFALGVIGGPIAAIFGHIAVRQIRTSGERGLVLARVAIVLGYVWLVVWIAAIAWIISFSVR</sequence>
<dbReference type="InterPro" id="IPR026870">
    <property type="entry name" value="Zinc_ribbon_dom"/>
</dbReference>
<accession>A0ABT6KJ71</accession>
<dbReference type="Pfam" id="PF13828">
    <property type="entry name" value="DUF4190"/>
    <property type="match status" value="1"/>
</dbReference>
<comment type="caution">
    <text evidence="4">The sequence shown here is derived from an EMBL/GenBank/DDBJ whole genome shotgun (WGS) entry which is preliminary data.</text>
</comment>
<dbReference type="RefSeq" id="WP_322132345.1">
    <property type="nucleotide sequence ID" value="NZ_CP085036.1"/>
</dbReference>
<name>A0ABT6KJ71_9MICO</name>
<evidence type="ECO:0000313" key="5">
    <source>
        <dbReference type="Proteomes" id="UP001160142"/>
    </source>
</evidence>
<evidence type="ECO:0000313" key="4">
    <source>
        <dbReference type="EMBL" id="MDH6179976.1"/>
    </source>
</evidence>
<keyword evidence="1" id="KW-0472">Membrane</keyword>
<evidence type="ECO:0000259" key="2">
    <source>
        <dbReference type="Pfam" id="PF13240"/>
    </source>
</evidence>
<dbReference type="InterPro" id="IPR025241">
    <property type="entry name" value="DUF4190"/>
</dbReference>
<keyword evidence="5" id="KW-1185">Reference proteome</keyword>
<proteinExistence type="predicted"/>
<gene>
    <name evidence="4" type="ORF">M2152_000158</name>
</gene>
<feature type="transmembrane region" description="Helical" evidence="1">
    <location>
        <begin position="82"/>
        <end position="106"/>
    </location>
</feature>
<reference evidence="4 5" key="1">
    <citation type="submission" date="2023-04" db="EMBL/GenBank/DDBJ databases">
        <title>Genome Encyclopedia of Bacteria and Archaea VI: Functional Genomics of Type Strains.</title>
        <authorList>
            <person name="Whitman W."/>
        </authorList>
    </citation>
    <scope>NUCLEOTIDE SEQUENCE [LARGE SCALE GENOMIC DNA]</scope>
    <source>
        <strain evidence="4 5">SG_E_30_P1</strain>
    </source>
</reference>
<keyword evidence="1" id="KW-0812">Transmembrane</keyword>
<dbReference type="Pfam" id="PF13240">
    <property type="entry name" value="Zn_Ribbon_1"/>
    <property type="match status" value="1"/>
</dbReference>
<protein>
    <recommendedName>
        <fullName evidence="6">DUF4190 domain-containing protein</fullName>
    </recommendedName>
</protein>
<feature type="domain" description="Zinc-ribbon" evidence="2">
    <location>
        <begin position="4"/>
        <end position="25"/>
    </location>
</feature>
<keyword evidence="1" id="KW-1133">Transmembrane helix</keyword>
<evidence type="ECO:0000256" key="1">
    <source>
        <dbReference type="SAM" id="Phobius"/>
    </source>
</evidence>
<feature type="domain" description="DUF4190" evidence="3">
    <location>
        <begin position="48"/>
        <end position="100"/>
    </location>
</feature>
<dbReference type="EMBL" id="JARXVQ010000001">
    <property type="protein sequence ID" value="MDH6179976.1"/>
    <property type="molecule type" value="Genomic_DNA"/>
</dbReference>
<dbReference type="Proteomes" id="UP001160142">
    <property type="component" value="Unassembled WGS sequence"/>
</dbReference>
<evidence type="ECO:0008006" key="6">
    <source>
        <dbReference type="Google" id="ProtNLM"/>
    </source>
</evidence>
<evidence type="ECO:0000259" key="3">
    <source>
        <dbReference type="Pfam" id="PF13828"/>
    </source>
</evidence>
<feature type="transmembrane region" description="Helical" evidence="1">
    <location>
        <begin position="44"/>
        <end position="70"/>
    </location>
</feature>